<sequence length="120" mass="13540">MFPTRMIAEKRRYRQYKARTRRLPASYRTAVDGLERYLMVFGPSDGDSLSSMLEDLADLFEQSAASGTPVRAIVGEDPVEFAAAFLRNYPEGWTGKERERLTSAVERAVREDTGDAEASR</sequence>
<dbReference type="InterPro" id="IPR008316">
    <property type="entry name" value="UCP029876"/>
</dbReference>
<dbReference type="Proteomes" id="UP000683575">
    <property type="component" value="Chromosome"/>
</dbReference>
<dbReference type="Pfam" id="PF06304">
    <property type="entry name" value="DUF1048"/>
    <property type="match status" value="1"/>
</dbReference>
<dbReference type="EMBL" id="CP077062">
    <property type="protein sequence ID" value="QWZ10610.1"/>
    <property type="molecule type" value="Genomic_DNA"/>
</dbReference>
<reference evidence="1" key="1">
    <citation type="submission" date="2021-06" db="EMBL/GenBank/DDBJ databases">
        <title>Complete genome sequence of Nocardioides sp. G188.</title>
        <authorList>
            <person name="Im W.-T."/>
        </authorList>
    </citation>
    <scope>NUCLEOTIDE SEQUENCE</scope>
    <source>
        <strain evidence="1">G188</strain>
    </source>
</reference>
<organism evidence="1 2">
    <name type="scientific">Nocardioides panacis</name>
    <dbReference type="NCBI Taxonomy" id="2849501"/>
    <lineage>
        <taxon>Bacteria</taxon>
        <taxon>Bacillati</taxon>
        <taxon>Actinomycetota</taxon>
        <taxon>Actinomycetes</taxon>
        <taxon>Propionibacteriales</taxon>
        <taxon>Nocardioidaceae</taxon>
        <taxon>Nocardioides</taxon>
    </lineage>
</organism>
<evidence type="ECO:0000313" key="2">
    <source>
        <dbReference type="Proteomes" id="UP000683575"/>
    </source>
</evidence>
<protein>
    <submittedName>
        <fullName evidence="1">DUF1048 domain-containing protein</fullName>
    </submittedName>
</protein>
<gene>
    <name evidence="1" type="ORF">KRR39_15630</name>
</gene>
<dbReference type="KEGG" id="nps:KRR39_15630"/>
<keyword evidence="2" id="KW-1185">Reference proteome</keyword>
<dbReference type="AlphaFoldDB" id="A0A975Y2J3"/>
<evidence type="ECO:0000313" key="1">
    <source>
        <dbReference type="EMBL" id="QWZ10610.1"/>
    </source>
</evidence>
<proteinExistence type="predicted"/>
<accession>A0A975Y2J3</accession>
<name>A0A975Y2J3_9ACTN</name>
<dbReference type="RefSeq" id="WP_216942705.1">
    <property type="nucleotide sequence ID" value="NZ_CP077062.1"/>
</dbReference>